<gene>
    <name evidence="2" type="ORF">RSPPHO_00071</name>
</gene>
<dbReference type="eggNOG" id="ENOG502ZAC1">
    <property type="taxonomic scope" value="Bacteria"/>
</dbReference>
<dbReference type="RefSeq" id="WP_014413337.1">
    <property type="nucleotide sequence ID" value="NC_017059.1"/>
</dbReference>
<dbReference type="OrthoDB" id="596881at2"/>
<dbReference type="InterPro" id="IPR010359">
    <property type="entry name" value="IrrE_HExxH"/>
</dbReference>
<evidence type="ECO:0000313" key="2">
    <source>
        <dbReference type="EMBL" id="CCG06697.1"/>
    </source>
</evidence>
<name>H6SIS0_PARPM</name>
<dbReference type="HOGENOM" id="CLU_052023_0_0_5"/>
<protein>
    <recommendedName>
        <fullName evidence="1">IrrE N-terminal-like domain-containing protein</fullName>
    </recommendedName>
</protein>
<reference evidence="2 3" key="1">
    <citation type="submission" date="2012-02" db="EMBL/GenBank/DDBJ databases">
        <title>Shotgun genome sequence of Phaeospirillum photometricum DSM 122.</title>
        <authorList>
            <person name="Duquesne K."/>
            <person name="Sturgis J."/>
        </authorList>
    </citation>
    <scope>NUCLEOTIDE SEQUENCE [LARGE SCALE GENOMIC DNA]</scope>
    <source>
        <strain evidence="3">DSM122</strain>
    </source>
</reference>
<organism evidence="2 3">
    <name type="scientific">Pararhodospirillum photometricum DSM 122</name>
    <dbReference type="NCBI Taxonomy" id="1150469"/>
    <lineage>
        <taxon>Bacteria</taxon>
        <taxon>Pseudomonadati</taxon>
        <taxon>Pseudomonadota</taxon>
        <taxon>Alphaproteobacteria</taxon>
        <taxon>Rhodospirillales</taxon>
        <taxon>Rhodospirillaceae</taxon>
        <taxon>Pararhodospirillum</taxon>
    </lineage>
</organism>
<dbReference type="Pfam" id="PF06114">
    <property type="entry name" value="Peptidase_M78"/>
    <property type="match status" value="1"/>
</dbReference>
<keyword evidence="3" id="KW-1185">Reference proteome</keyword>
<sequence>MTSLDFHVEPERLTEGAAEERATFGLLKIMAHGRSLTEGFDAYLDGSREGPLVSAYPLAEWLVWNWWRLKGEPPPSRPSRSWRFAHCLSTIGEGYVWPNLTIYSDGFRVVLDSQRSGNNQAVFRYFGARPVLAAWTDLEEAMERFAGDVLSRLEAAQIRASNLHALWDDLQAERADPELRRYRELEARLGFDPGEADEAMLQARLAEARLLGEEAMGELASLAAHNSSDVSRMMAAADLREMAKNDGQAMAACPETALADDLRWGMVPAHEIGVRVARQVRASFANRQISDQALADLAGTSSAILKEKQVRGPLSFALVDEGGQALAVLSGKRTDNRRFELARLIGDRLMRPRGALFPATAARSYRQKAQRAFAAEFLAPIEAVTDMASNDFSEERQQEIAEYFRVSFKVINSLLKNNHVIDRDFDDFQEIA</sequence>
<accession>H6SIS0</accession>
<proteinExistence type="predicted"/>
<dbReference type="PATRIC" id="fig|1150469.3.peg.106"/>
<dbReference type="KEGG" id="rpm:RSPPHO_00071"/>
<evidence type="ECO:0000313" key="3">
    <source>
        <dbReference type="Proteomes" id="UP000033220"/>
    </source>
</evidence>
<feature type="domain" description="IrrE N-terminal-like" evidence="1">
    <location>
        <begin position="331"/>
        <end position="412"/>
    </location>
</feature>
<dbReference type="Proteomes" id="UP000033220">
    <property type="component" value="Chromosome DSM 122"/>
</dbReference>
<evidence type="ECO:0000259" key="1">
    <source>
        <dbReference type="Pfam" id="PF06114"/>
    </source>
</evidence>
<dbReference type="AlphaFoldDB" id="H6SIS0"/>
<dbReference type="EMBL" id="HE663493">
    <property type="protein sequence ID" value="CCG06697.1"/>
    <property type="molecule type" value="Genomic_DNA"/>
</dbReference>